<dbReference type="InterPro" id="IPR036390">
    <property type="entry name" value="WH_DNA-bd_sf"/>
</dbReference>
<gene>
    <name evidence="5" type="ORF">ACFFFR_00490</name>
</gene>
<dbReference type="RefSeq" id="WP_377457248.1">
    <property type="nucleotide sequence ID" value="NZ_JBHLUB010000001.1"/>
</dbReference>
<keyword evidence="6" id="KW-1185">Reference proteome</keyword>
<sequence>MRSLGDLERSIMDILWTDARPLSAQDVREALLDADSGRELAVTTILTVLTRLEKKGMVQRDRDIRPHQFVAVASREDHTVELLRNVLGTVPDRSAVLARLIGEISPQEAEQVRSMLAETN</sequence>
<evidence type="ECO:0000256" key="2">
    <source>
        <dbReference type="ARBA" id="ARBA00023015"/>
    </source>
</evidence>
<evidence type="ECO:0000256" key="1">
    <source>
        <dbReference type="ARBA" id="ARBA00011046"/>
    </source>
</evidence>
<keyword evidence="4" id="KW-0804">Transcription</keyword>
<dbReference type="InterPro" id="IPR036388">
    <property type="entry name" value="WH-like_DNA-bd_sf"/>
</dbReference>
<keyword evidence="3" id="KW-0238">DNA-binding</keyword>
<name>A0ABV6P6V5_9MICC</name>
<proteinExistence type="inferred from homology"/>
<dbReference type="Gene3D" id="1.10.10.10">
    <property type="entry name" value="Winged helix-like DNA-binding domain superfamily/Winged helix DNA-binding domain"/>
    <property type="match status" value="1"/>
</dbReference>
<dbReference type="EMBL" id="JBHLUB010000001">
    <property type="protein sequence ID" value="MFC0580869.1"/>
    <property type="molecule type" value="Genomic_DNA"/>
</dbReference>
<comment type="similarity">
    <text evidence="1">Belongs to the BlaI transcriptional regulatory family.</text>
</comment>
<accession>A0ABV6P6V5</accession>
<dbReference type="SUPFAM" id="SSF46785">
    <property type="entry name" value="Winged helix' DNA-binding domain"/>
    <property type="match status" value="1"/>
</dbReference>
<evidence type="ECO:0000313" key="6">
    <source>
        <dbReference type="Proteomes" id="UP001589862"/>
    </source>
</evidence>
<protein>
    <submittedName>
        <fullName evidence="5">BlaI/MecI/CopY family transcriptional regulator</fullName>
    </submittedName>
</protein>
<evidence type="ECO:0000313" key="5">
    <source>
        <dbReference type="EMBL" id="MFC0580869.1"/>
    </source>
</evidence>
<comment type="caution">
    <text evidence="5">The sequence shown here is derived from an EMBL/GenBank/DDBJ whole genome shotgun (WGS) entry which is preliminary data.</text>
</comment>
<evidence type="ECO:0000256" key="4">
    <source>
        <dbReference type="ARBA" id="ARBA00023163"/>
    </source>
</evidence>
<dbReference type="Gene3D" id="6.10.140.850">
    <property type="match status" value="1"/>
</dbReference>
<reference evidence="5 6" key="1">
    <citation type="submission" date="2024-09" db="EMBL/GenBank/DDBJ databases">
        <authorList>
            <person name="Sun Q."/>
            <person name="Mori K."/>
        </authorList>
    </citation>
    <scope>NUCLEOTIDE SEQUENCE [LARGE SCALE GENOMIC DNA]</scope>
    <source>
        <strain evidence="5 6">NCAIM B.02604</strain>
    </source>
</reference>
<dbReference type="InterPro" id="IPR005650">
    <property type="entry name" value="BlaI_family"/>
</dbReference>
<keyword evidence="2" id="KW-0805">Transcription regulation</keyword>
<organism evidence="5 6">
    <name type="scientific">Micrococcoides hystricis</name>
    <dbReference type="NCBI Taxonomy" id="1572761"/>
    <lineage>
        <taxon>Bacteria</taxon>
        <taxon>Bacillati</taxon>
        <taxon>Actinomycetota</taxon>
        <taxon>Actinomycetes</taxon>
        <taxon>Micrococcales</taxon>
        <taxon>Micrococcaceae</taxon>
        <taxon>Micrococcoides</taxon>
    </lineage>
</organism>
<evidence type="ECO:0000256" key="3">
    <source>
        <dbReference type="ARBA" id="ARBA00023125"/>
    </source>
</evidence>
<dbReference type="Pfam" id="PF03965">
    <property type="entry name" value="Penicillinase_R"/>
    <property type="match status" value="1"/>
</dbReference>
<dbReference type="Proteomes" id="UP001589862">
    <property type="component" value="Unassembled WGS sequence"/>
</dbReference>